<dbReference type="EMBL" id="LFWU01000093">
    <property type="protein sequence ID" value="KON31696.1"/>
    <property type="molecule type" value="Genomic_DNA"/>
</dbReference>
<sequence>MIFAKIEPYEEIIKKLDKKEDKIAIISCNTCARTCGNGGINKLNELGLRLIRDGYHITDEAVILYACSEPILREAKLDLEANTIIVLSCSAGWACFTRNFPEKKVLKVTEDIGLVMTDSDKEIFKIVLPYKNHETKLGREYRINTGEPLIREKIKVRCVQ</sequence>
<name>A0A0M0BU38_9ARCH</name>
<gene>
    <name evidence="1" type="ORF">AC477_03980</name>
</gene>
<protein>
    <submittedName>
        <fullName evidence="1">Uncharacterized protein</fullName>
    </submittedName>
</protein>
<comment type="caution">
    <text evidence="1">The sequence shown here is derived from an EMBL/GenBank/DDBJ whole genome shotgun (WGS) entry which is preliminary data.</text>
</comment>
<evidence type="ECO:0000313" key="2">
    <source>
        <dbReference type="Proteomes" id="UP000037237"/>
    </source>
</evidence>
<dbReference type="Proteomes" id="UP000037237">
    <property type="component" value="Unassembled WGS sequence"/>
</dbReference>
<proteinExistence type="predicted"/>
<reference evidence="1 2" key="1">
    <citation type="submission" date="2015-06" db="EMBL/GenBank/DDBJ databases">
        <title>New insights into the roles of widespread benthic archaea in carbon and nitrogen cycling.</title>
        <authorList>
            <person name="Lazar C.S."/>
            <person name="Baker B.J."/>
            <person name="Seitz K.W."/>
            <person name="Hyde A.S."/>
            <person name="Dick G.J."/>
            <person name="Hinrichs K.-U."/>
            <person name="Teske A.P."/>
        </authorList>
    </citation>
    <scope>NUCLEOTIDE SEQUENCE [LARGE SCALE GENOMIC DNA]</scope>
    <source>
        <strain evidence="1">SG8-32-1</strain>
    </source>
</reference>
<accession>A0A0M0BU38</accession>
<evidence type="ECO:0000313" key="1">
    <source>
        <dbReference type="EMBL" id="KON31696.1"/>
    </source>
</evidence>
<organism evidence="1 2">
    <name type="scientific">miscellaneous Crenarchaeota group-1 archaeon SG8-32-1</name>
    <dbReference type="NCBI Taxonomy" id="1685124"/>
    <lineage>
        <taxon>Archaea</taxon>
        <taxon>Candidatus Bathyarchaeota</taxon>
        <taxon>MCG-1</taxon>
    </lineage>
</organism>
<dbReference type="AlphaFoldDB" id="A0A0M0BU38"/>